<keyword evidence="5" id="KW-0812">Transmembrane</keyword>
<evidence type="ECO:0000313" key="8">
    <source>
        <dbReference type="EMBL" id="MXV16020.1"/>
    </source>
</evidence>
<keyword evidence="5" id="KW-1133">Transmembrane helix</keyword>
<gene>
    <name evidence="8" type="ORF">GS398_11960</name>
</gene>
<dbReference type="InterPro" id="IPR036737">
    <property type="entry name" value="OmpA-like_sf"/>
</dbReference>
<keyword evidence="2 4" id="KW-0472">Membrane</keyword>
<dbReference type="EMBL" id="WVHS01000002">
    <property type="protein sequence ID" value="MXV16020.1"/>
    <property type="molecule type" value="Genomic_DNA"/>
</dbReference>
<reference evidence="8 9" key="1">
    <citation type="submission" date="2019-11" db="EMBL/GenBank/DDBJ databases">
        <title>Pedobacter sp. HMF7056 Genome sequencing and assembly.</title>
        <authorList>
            <person name="Kang H."/>
            <person name="Kim H."/>
            <person name="Joh K."/>
        </authorList>
    </citation>
    <scope>NUCLEOTIDE SEQUENCE [LARGE SCALE GENOMIC DNA]</scope>
    <source>
        <strain evidence="8 9">HMF7056</strain>
    </source>
</reference>
<evidence type="ECO:0000256" key="5">
    <source>
        <dbReference type="SAM" id="Phobius"/>
    </source>
</evidence>
<protein>
    <submittedName>
        <fullName evidence="8">OmpA family protein</fullName>
    </submittedName>
</protein>
<dbReference type="InterPro" id="IPR006665">
    <property type="entry name" value="OmpA-like"/>
</dbReference>
<dbReference type="InterPro" id="IPR050330">
    <property type="entry name" value="Bact_OuterMem_StrucFunc"/>
</dbReference>
<evidence type="ECO:0000256" key="3">
    <source>
        <dbReference type="ARBA" id="ARBA00023237"/>
    </source>
</evidence>
<dbReference type="InterPro" id="IPR000601">
    <property type="entry name" value="PKD_dom"/>
</dbReference>
<feature type="transmembrane region" description="Helical" evidence="5">
    <location>
        <begin position="320"/>
        <end position="341"/>
    </location>
</feature>
<dbReference type="GO" id="GO:0009279">
    <property type="term" value="C:cell outer membrane"/>
    <property type="evidence" value="ECO:0007669"/>
    <property type="project" value="UniProtKB-SubCell"/>
</dbReference>
<evidence type="ECO:0000256" key="4">
    <source>
        <dbReference type="PROSITE-ProRule" id="PRU00473"/>
    </source>
</evidence>
<dbReference type="InterPro" id="IPR006664">
    <property type="entry name" value="OMP_bac"/>
</dbReference>
<dbReference type="PROSITE" id="PS50093">
    <property type="entry name" value="PKD"/>
    <property type="match status" value="1"/>
</dbReference>
<sequence length="1393" mass="158169">MASPIVNKALYLWLTPFLDALEKKGMHFGPDARLQVLQVLEAYAGEITSDEDLFNYIAPILVKNREDMLLIKKEFNAHFPPAPHNVVVVKKTWRKWVFAAGGTLLALLGLLLYHLPENEVYLKSSFDIQVISVKEPVIVSASGFEKPADTIYASFVWDFGDGTKDTTTSATARHQYREPGGYQLSLHLLPRKPDKHIHLPPKDTIQSVNVCKPAFTVESETGAKATLNQPVRFFVRYDSLYPPSGANTWKVNGKVTEQNQSSFTITFSRPGVQTITYTDASYTTGTACDSVAETTIDIQPASQSGVNILQRNDSASLHNYVNPWMIAVILSLVMLLSWIYLKARSRGMLVPENSDSILNKLKGRGPPYEIPFNDTTRLITDETLINPVAESWKQRFAGEGFTLDIRKTIANIPLSGGQIVPAWKRRTIAAEYLVLIDRTVRNNQQVKLASYLLQRFSRSEIYIREFYFSDLPDLYINSEFPQGLPISRLYDLYPDHVLLIFSDGKPLLRDFYPVTNKFLVKPLERWSRRAIITPIPFPDWGANEQALQENFLVLPSDLKGLMLIFTLTEAADIYDQRYNRGISDSYKAAGVNFTRIDDVKSYLREDPFLFQWLCASAIYPSVEWNVFLGIGDALRHQRYTNDLVSYSGLLKLVRISWMKDGIMPDWLRLELLKQLEPLNEKIARETTVALLEYVLKNLDGIKNQVVKRMQLQLITDKFLLYAHAPLNPAYQRFEEAYAQFKTLWQDKQVTMDPILQVYLQKDGGWNTLVGNRSLSDRSSASEAVDTFFNKETTAKLRNLSVTKIAASVLSTLLILLLIALSVWKSEIKGTKADKWLHIVKEDESMLVPFTIQFSVTGYPETAKLRADSVSIWLYLQQNDSVKVGVTDTVITRQLPYQWIREKKVRMKILNRRNSFKPGTIYLHKNNVTVKIIRDKNSCLFLSSFIDLQLQNDLRGQWVDGRDRKTPVMTYSRGRLNGDTVLLYLRCDQNSEKFKAITTNGRQFFTYYLSRIDSLGRLGYYKDPKSYTTQNEALSQQQNPALRLLVDPSAVVPEVAAQLPDFTQDNWRSGTGELIAIDLYYNALYYTTGNKKKYATYLLGKVTVKDGVYRVISSTGQKTYRVIFLKDLGPQAISVSLCTQTFSTAAEAAMVKPGSCGSFKRMTVYHGSAPANAIYVRPGGQGAISPKSERQIKDIYKPEMIYQTGTIDIYMNSMDSRDNGTDQKWIEALFFSHIGMDENDARHVSNFNFVMHPYFDGTPFDRSYIVYTKGISLPELYGKIGFEYNSLVLRTSSYPLLDKLAAEMKSTTALSVWLQGYMSSEGADEYNLRLSADMANSAKTYLVNSGVDPSRIMVKGYGEANPIASNNTEIGRIQNRRVEIHLKYNPLYQKPTTN</sequence>
<dbReference type="RefSeq" id="WP_160906979.1">
    <property type="nucleotide sequence ID" value="NZ_WVHS01000002.1"/>
</dbReference>
<comment type="subcellular location">
    <subcellularLocation>
        <location evidence="1">Cell outer membrane</location>
    </subcellularLocation>
</comment>
<dbReference type="InterPro" id="IPR013783">
    <property type="entry name" value="Ig-like_fold"/>
</dbReference>
<keyword evidence="3" id="KW-0998">Cell outer membrane</keyword>
<dbReference type="PANTHER" id="PTHR30329">
    <property type="entry name" value="STATOR ELEMENT OF FLAGELLAR MOTOR COMPLEX"/>
    <property type="match status" value="1"/>
</dbReference>
<evidence type="ECO:0000259" key="6">
    <source>
        <dbReference type="PROSITE" id="PS50093"/>
    </source>
</evidence>
<comment type="caution">
    <text evidence="8">The sequence shown here is derived from an EMBL/GenBank/DDBJ whole genome shotgun (WGS) entry which is preliminary data.</text>
</comment>
<feature type="domain" description="OmpA-like" evidence="7">
    <location>
        <begin position="1268"/>
        <end position="1385"/>
    </location>
</feature>
<accession>A0A7K1XYG8</accession>
<dbReference type="Gene3D" id="3.30.1330.60">
    <property type="entry name" value="OmpA-like domain"/>
    <property type="match status" value="1"/>
</dbReference>
<evidence type="ECO:0000256" key="2">
    <source>
        <dbReference type="ARBA" id="ARBA00023136"/>
    </source>
</evidence>
<evidence type="ECO:0000259" key="7">
    <source>
        <dbReference type="PROSITE" id="PS51123"/>
    </source>
</evidence>
<proteinExistence type="predicted"/>
<dbReference type="Gene3D" id="2.60.40.10">
    <property type="entry name" value="Immunoglobulins"/>
    <property type="match status" value="1"/>
</dbReference>
<dbReference type="PANTHER" id="PTHR30329:SF21">
    <property type="entry name" value="LIPOPROTEIN YIAD-RELATED"/>
    <property type="match status" value="1"/>
</dbReference>
<dbReference type="SUPFAM" id="SSF103088">
    <property type="entry name" value="OmpA-like"/>
    <property type="match status" value="1"/>
</dbReference>
<name>A0A7K1XYG8_9SPHI</name>
<dbReference type="Pfam" id="PF18911">
    <property type="entry name" value="PKD_4"/>
    <property type="match status" value="1"/>
</dbReference>
<evidence type="ECO:0000313" key="9">
    <source>
        <dbReference type="Proteomes" id="UP000451233"/>
    </source>
</evidence>
<dbReference type="InterPro" id="IPR035986">
    <property type="entry name" value="PKD_dom_sf"/>
</dbReference>
<dbReference type="CDD" id="cd00146">
    <property type="entry name" value="PKD"/>
    <property type="match status" value="1"/>
</dbReference>
<dbReference type="PROSITE" id="PS51123">
    <property type="entry name" value="OMPA_2"/>
    <property type="match status" value="1"/>
</dbReference>
<dbReference type="Pfam" id="PF00691">
    <property type="entry name" value="OmpA"/>
    <property type="match status" value="1"/>
</dbReference>
<dbReference type="CDD" id="cd07185">
    <property type="entry name" value="OmpA_C-like"/>
    <property type="match status" value="1"/>
</dbReference>
<keyword evidence="9" id="KW-1185">Reference proteome</keyword>
<organism evidence="8 9">
    <name type="scientific">Hufsiella ginkgonis</name>
    <dbReference type="NCBI Taxonomy" id="2695274"/>
    <lineage>
        <taxon>Bacteria</taxon>
        <taxon>Pseudomonadati</taxon>
        <taxon>Bacteroidota</taxon>
        <taxon>Sphingobacteriia</taxon>
        <taxon>Sphingobacteriales</taxon>
        <taxon>Sphingobacteriaceae</taxon>
        <taxon>Hufsiella</taxon>
    </lineage>
</organism>
<evidence type="ECO:0000256" key="1">
    <source>
        <dbReference type="ARBA" id="ARBA00004442"/>
    </source>
</evidence>
<dbReference type="SUPFAM" id="SSF49299">
    <property type="entry name" value="PKD domain"/>
    <property type="match status" value="1"/>
</dbReference>
<feature type="domain" description="PKD" evidence="6">
    <location>
        <begin position="153"/>
        <end position="186"/>
    </location>
</feature>
<dbReference type="PRINTS" id="PR01021">
    <property type="entry name" value="OMPADOMAIN"/>
</dbReference>
<feature type="transmembrane region" description="Helical" evidence="5">
    <location>
        <begin position="96"/>
        <end position="115"/>
    </location>
</feature>
<dbReference type="Proteomes" id="UP000451233">
    <property type="component" value="Unassembled WGS sequence"/>
</dbReference>